<evidence type="ECO:0008006" key="5">
    <source>
        <dbReference type="Google" id="ProtNLM"/>
    </source>
</evidence>
<organism evidence="3 4">
    <name type="scientific">Roseateles violae</name>
    <dbReference type="NCBI Taxonomy" id="3058042"/>
    <lineage>
        <taxon>Bacteria</taxon>
        <taxon>Pseudomonadati</taxon>
        <taxon>Pseudomonadota</taxon>
        <taxon>Betaproteobacteria</taxon>
        <taxon>Burkholderiales</taxon>
        <taxon>Sphaerotilaceae</taxon>
        <taxon>Roseateles</taxon>
    </lineage>
</organism>
<sequence>MRKPAGTPAATPYVAVLAAVWLASVPAPVRANEQAAKPAIFTCTTADGRRLTSDRPIVECSSREQRILNTDGSLRSVLPPFLSPEERTVQEARDRRLAAERAAQQDAVRRDRNLMQRFPNEAAHQRARSGALDDVNKSMRISEVRIQGLAQERKPMLDEAEFYKGKPLPAKLKQQLDANDAAVEAQQQLIENQKAELVRINNRYDAELARLKKLWGGAAPGSLGPMADPASAPLK</sequence>
<keyword evidence="1" id="KW-0175">Coiled coil</keyword>
<dbReference type="Proteomes" id="UP001228044">
    <property type="component" value="Unassembled WGS sequence"/>
</dbReference>
<dbReference type="EMBL" id="JAUHHC010000001">
    <property type="protein sequence ID" value="MDN3918952.1"/>
    <property type="molecule type" value="Genomic_DNA"/>
</dbReference>
<keyword evidence="4" id="KW-1185">Reference proteome</keyword>
<evidence type="ECO:0000256" key="2">
    <source>
        <dbReference type="SAM" id="MobiDB-lite"/>
    </source>
</evidence>
<comment type="caution">
    <text evidence="3">The sequence shown here is derived from an EMBL/GenBank/DDBJ whole genome shotgun (WGS) entry which is preliminary data.</text>
</comment>
<gene>
    <name evidence="3" type="ORF">QWJ38_01550</name>
</gene>
<feature type="coiled-coil region" evidence="1">
    <location>
        <begin position="183"/>
        <end position="214"/>
    </location>
</feature>
<dbReference type="RefSeq" id="WP_290357277.1">
    <property type="nucleotide sequence ID" value="NZ_JAUHHC010000001.1"/>
</dbReference>
<protein>
    <recommendedName>
        <fullName evidence="5">DUF4124 domain-containing protein</fullName>
    </recommendedName>
</protein>
<feature type="region of interest" description="Disordered" evidence="2">
    <location>
        <begin position="216"/>
        <end position="235"/>
    </location>
</feature>
<reference evidence="3 4" key="1">
    <citation type="submission" date="2023-06" db="EMBL/GenBank/DDBJ databases">
        <title>Pelomonas sp. PFR6 16S ribosomal RNA gene Genome sequencing and assembly.</title>
        <authorList>
            <person name="Woo H."/>
        </authorList>
    </citation>
    <scope>NUCLEOTIDE SEQUENCE [LARGE SCALE GENOMIC DNA]</scope>
    <source>
        <strain evidence="3 4">PFR6</strain>
    </source>
</reference>
<accession>A0ABT8DLH6</accession>
<name>A0ABT8DLH6_9BURK</name>
<evidence type="ECO:0000256" key="1">
    <source>
        <dbReference type="SAM" id="Coils"/>
    </source>
</evidence>
<proteinExistence type="predicted"/>
<evidence type="ECO:0000313" key="4">
    <source>
        <dbReference type="Proteomes" id="UP001228044"/>
    </source>
</evidence>
<evidence type="ECO:0000313" key="3">
    <source>
        <dbReference type="EMBL" id="MDN3918952.1"/>
    </source>
</evidence>